<dbReference type="EMBL" id="CP045226">
    <property type="protein sequence ID" value="QFS48086.1"/>
    <property type="molecule type" value="Genomic_DNA"/>
</dbReference>
<evidence type="ECO:0000313" key="1">
    <source>
        <dbReference type="EMBL" id="QFS48086.1"/>
    </source>
</evidence>
<dbReference type="Proteomes" id="UP000326678">
    <property type="component" value="Chromosome Gxm1"/>
</dbReference>
<reference evidence="1 2" key="1">
    <citation type="submission" date="2019-10" db="EMBL/GenBank/DDBJ databases">
        <title>Genomic and transcriptomic insights into the perfect genentic adaptation of a filamentous nitrogen-fixing cyanobacterium to rice fields.</title>
        <authorList>
            <person name="Chen Z."/>
        </authorList>
    </citation>
    <scope>NUCLEOTIDE SEQUENCE [LARGE SCALE GENOMIC DNA]</scope>
    <source>
        <strain evidence="1">CCNUC1</strain>
    </source>
</reference>
<evidence type="ECO:0000313" key="2">
    <source>
        <dbReference type="Proteomes" id="UP000326678"/>
    </source>
</evidence>
<dbReference type="KEGG" id="nsh:GXM_05578"/>
<protein>
    <submittedName>
        <fullName evidence="1">Uncharacterized protein</fullName>
    </submittedName>
</protein>
<dbReference type="AlphaFoldDB" id="A0A5P8W772"/>
<gene>
    <name evidence="1" type="ORF">GXM_05578</name>
</gene>
<name>A0A5P8W772_9NOSO</name>
<organism evidence="1 2">
    <name type="scientific">Nostoc sphaeroides CCNUC1</name>
    <dbReference type="NCBI Taxonomy" id="2653204"/>
    <lineage>
        <taxon>Bacteria</taxon>
        <taxon>Bacillati</taxon>
        <taxon>Cyanobacteriota</taxon>
        <taxon>Cyanophyceae</taxon>
        <taxon>Nostocales</taxon>
        <taxon>Nostocaceae</taxon>
        <taxon>Nostoc</taxon>
    </lineage>
</organism>
<sequence>MVFWLLWLGWGRWPFKDAASCWSDILGGEEGVSYETVLNNTIFNRFIVEQ</sequence>
<proteinExistence type="predicted"/>
<keyword evidence="2" id="KW-1185">Reference proteome</keyword>
<accession>A0A5P8W772</accession>